<reference evidence="1 2" key="1">
    <citation type="submission" date="2019-08" db="EMBL/GenBank/DDBJ databases">
        <title>A chromosome-level genome assembly, high-density linkage maps, and genome scans reveal the genomic architecture of hybrid incompatibilities underlying speciation via character displacement in darters (Percidae: Etheostominae).</title>
        <authorList>
            <person name="Moran R.L."/>
            <person name="Catchen J.M."/>
            <person name="Fuller R.C."/>
        </authorList>
    </citation>
    <scope>NUCLEOTIDE SEQUENCE [LARGE SCALE GENOMIC DNA]</scope>
    <source>
        <strain evidence="1">EspeVRDwgs_2016</strain>
        <tissue evidence="1">Muscle</tissue>
    </source>
</reference>
<accession>A0A5J5D4N6</accession>
<organism evidence="1 2">
    <name type="scientific">Etheostoma spectabile</name>
    <name type="common">orangethroat darter</name>
    <dbReference type="NCBI Taxonomy" id="54343"/>
    <lineage>
        <taxon>Eukaryota</taxon>
        <taxon>Metazoa</taxon>
        <taxon>Chordata</taxon>
        <taxon>Craniata</taxon>
        <taxon>Vertebrata</taxon>
        <taxon>Euteleostomi</taxon>
        <taxon>Actinopterygii</taxon>
        <taxon>Neopterygii</taxon>
        <taxon>Teleostei</taxon>
        <taxon>Neoteleostei</taxon>
        <taxon>Acanthomorphata</taxon>
        <taxon>Eupercaria</taxon>
        <taxon>Perciformes</taxon>
        <taxon>Percoidei</taxon>
        <taxon>Percidae</taxon>
        <taxon>Etheostomatinae</taxon>
        <taxon>Etheostoma</taxon>
    </lineage>
</organism>
<evidence type="ECO:0000313" key="2">
    <source>
        <dbReference type="Proteomes" id="UP000327493"/>
    </source>
</evidence>
<dbReference type="Proteomes" id="UP000327493">
    <property type="component" value="Chromosome 10"/>
</dbReference>
<sequence length="107" mass="12016">MVLEHWDLGTIPRPQQTLKTPCDSDVILALTNNKHDKTETFQKTCGCGLRMGMRKGLREAVTAWGLDETRQVLITTDNATNMVKPAALNKWTRLQCFGHRLHLAVSA</sequence>
<proteinExistence type="predicted"/>
<dbReference type="AlphaFoldDB" id="A0A5J5D4N6"/>
<comment type="caution">
    <text evidence="1">The sequence shown here is derived from an EMBL/GenBank/DDBJ whole genome shotgun (WGS) entry which is preliminary data.</text>
</comment>
<gene>
    <name evidence="1" type="ORF">FQN60_010352</name>
</gene>
<name>A0A5J5D4N6_9PERO</name>
<keyword evidence="2" id="KW-1185">Reference proteome</keyword>
<protein>
    <submittedName>
        <fullName evidence="1">Uncharacterized protein</fullName>
    </submittedName>
</protein>
<evidence type="ECO:0000313" key="1">
    <source>
        <dbReference type="EMBL" id="KAA8589007.1"/>
    </source>
</evidence>
<dbReference type="EMBL" id="VOFY01000010">
    <property type="protein sequence ID" value="KAA8589007.1"/>
    <property type="molecule type" value="Genomic_DNA"/>
</dbReference>